<evidence type="ECO:0000313" key="3">
    <source>
        <dbReference type="Proteomes" id="UP000008311"/>
    </source>
</evidence>
<protein>
    <submittedName>
        <fullName evidence="2">Uncharacterized protein</fullName>
    </submittedName>
</protein>
<evidence type="ECO:0000313" key="2">
    <source>
        <dbReference type="EMBL" id="EEF30302.1"/>
    </source>
</evidence>
<keyword evidence="3" id="KW-1185">Reference proteome</keyword>
<accession>B9T1G9</accession>
<proteinExistence type="predicted"/>
<organism evidence="2 3">
    <name type="scientific">Ricinus communis</name>
    <name type="common">Castor bean</name>
    <dbReference type="NCBI Taxonomy" id="3988"/>
    <lineage>
        <taxon>Eukaryota</taxon>
        <taxon>Viridiplantae</taxon>
        <taxon>Streptophyta</taxon>
        <taxon>Embryophyta</taxon>
        <taxon>Tracheophyta</taxon>
        <taxon>Spermatophyta</taxon>
        <taxon>Magnoliopsida</taxon>
        <taxon>eudicotyledons</taxon>
        <taxon>Gunneridae</taxon>
        <taxon>Pentapetalae</taxon>
        <taxon>rosids</taxon>
        <taxon>fabids</taxon>
        <taxon>Malpighiales</taxon>
        <taxon>Euphorbiaceae</taxon>
        <taxon>Acalyphoideae</taxon>
        <taxon>Acalypheae</taxon>
        <taxon>Ricinus</taxon>
    </lineage>
</organism>
<gene>
    <name evidence="2" type="ORF">RCOM_1643840</name>
</gene>
<feature type="region of interest" description="Disordered" evidence="1">
    <location>
        <begin position="1"/>
        <end position="63"/>
    </location>
</feature>
<evidence type="ECO:0000256" key="1">
    <source>
        <dbReference type="SAM" id="MobiDB-lite"/>
    </source>
</evidence>
<dbReference type="Proteomes" id="UP000008311">
    <property type="component" value="Unassembled WGS sequence"/>
</dbReference>
<feature type="compositionally biased region" description="Basic residues" evidence="1">
    <location>
        <begin position="39"/>
        <end position="48"/>
    </location>
</feature>
<name>B9T1G9_RICCO</name>
<dbReference type="AlphaFoldDB" id="B9T1G9"/>
<dbReference type="InParanoid" id="B9T1G9"/>
<sequence length="89" mass="9752">MVNENVGGNIIGSISPTAERGLQKASGGSDHCLRPWMHAPRHERRITKKGSVSDPGSSHDSMEKMMNTSRFNILANLEQDQDIYGKGKS</sequence>
<dbReference type="EMBL" id="EQ974340">
    <property type="protein sequence ID" value="EEF30302.1"/>
    <property type="molecule type" value="Genomic_DNA"/>
</dbReference>
<reference evidence="3" key="1">
    <citation type="journal article" date="2010" name="Nat. Biotechnol.">
        <title>Draft genome sequence of the oilseed species Ricinus communis.</title>
        <authorList>
            <person name="Chan A.P."/>
            <person name="Crabtree J."/>
            <person name="Zhao Q."/>
            <person name="Lorenzi H."/>
            <person name="Orvis J."/>
            <person name="Puiu D."/>
            <person name="Melake-Berhan A."/>
            <person name="Jones K.M."/>
            <person name="Redman J."/>
            <person name="Chen G."/>
            <person name="Cahoon E.B."/>
            <person name="Gedil M."/>
            <person name="Stanke M."/>
            <person name="Haas B.J."/>
            <person name="Wortman J.R."/>
            <person name="Fraser-Liggett C.M."/>
            <person name="Ravel J."/>
            <person name="Rabinowicz P.D."/>
        </authorList>
    </citation>
    <scope>NUCLEOTIDE SEQUENCE [LARGE SCALE GENOMIC DNA]</scope>
    <source>
        <strain evidence="3">cv. Hale</strain>
    </source>
</reference>